<gene>
    <name evidence="1" type="ORF">O1611_g7942</name>
</gene>
<evidence type="ECO:0000313" key="2">
    <source>
        <dbReference type="Proteomes" id="UP001153332"/>
    </source>
</evidence>
<reference evidence="1" key="1">
    <citation type="submission" date="2022-12" db="EMBL/GenBank/DDBJ databases">
        <title>Genome Sequence of Lasiodiplodia mahajangana.</title>
        <authorList>
            <person name="Buettner E."/>
        </authorList>
    </citation>
    <scope>NUCLEOTIDE SEQUENCE</scope>
    <source>
        <strain evidence="1">VT137</strain>
    </source>
</reference>
<evidence type="ECO:0000313" key="1">
    <source>
        <dbReference type="EMBL" id="KAJ8125695.1"/>
    </source>
</evidence>
<sequence length="388" mass="42784">MKVRCSGTVPCDTCAGAGQACLYSVSNRVGRPPGAKNKRSTIEETATGQNCWVLESPVLPQRQQSNPQARQLDHQHISRQKTPLDSTPVNLSVRVESGTTDQMESHDYAFSGPNDRMVWRGEYDYSAAVGGTWDWSSSDPESIVPSSSTGENTNRETFTSAAMQTPQVINPSVMSVDQPPPSGAAQTSPSQSDDTQGGRQYAKLPRPQPSRNCSCFEQTLKLLCTLKRAGSSEDQISDLTNSQLMVKIHKSLETWKGLVECPSCAHDEDSDIIVLALMCGRQLITRIQAEPGLYDDGPTPRLSPPMVLGGYEVKEDEKSMLLHALHSIMFKKLERVIMDLKEVLGRKKRLLQVTAKLATYSNDLTYADQMLYNIMVSLKTLQNSREIG</sequence>
<dbReference type="Proteomes" id="UP001153332">
    <property type="component" value="Unassembled WGS sequence"/>
</dbReference>
<comment type="caution">
    <text evidence="1">The sequence shown here is derived from an EMBL/GenBank/DDBJ whole genome shotgun (WGS) entry which is preliminary data.</text>
</comment>
<protein>
    <submittedName>
        <fullName evidence="1">Uncharacterized protein</fullName>
    </submittedName>
</protein>
<accession>A0ACC2JE42</accession>
<name>A0ACC2JE42_9PEZI</name>
<proteinExistence type="predicted"/>
<organism evidence="1 2">
    <name type="scientific">Lasiodiplodia mahajangana</name>
    <dbReference type="NCBI Taxonomy" id="1108764"/>
    <lineage>
        <taxon>Eukaryota</taxon>
        <taxon>Fungi</taxon>
        <taxon>Dikarya</taxon>
        <taxon>Ascomycota</taxon>
        <taxon>Pezizomycotina</taxon>
        <taxon>Dothideomycetes</taxon>
        <taxon>Dothideomycetes incertae sedis</taxon>
        <taxon>Botryosphaeriales</taxon>
        <taxon>Botryosphaeriaceae</taxon>
        <taxon>Lasiodiplodia</taxon>
    </lineage>
</organism>
<keyword evidence="2" id="KW-1185">Reference proteome</keyword>
<dbReference type="EMBL" id="JAPUUL010002221">
    <property type="protein sequence ID" value="KAJ8125695.1"/>
    <property type="molecule type" value="Genomic_DNA"/>
</dbReference>